<gene>
    <name evidence="3" type="ORF">TanjilG_17399</name>
</gene>
<evidence type="ECO:0000313" key="4">
    <source>
        <dbReference type="Proteomes" id="UP000188354"/>
    </source>
</evidence>
<dbReference type="SUPFAM" id="SSF52058">
    <property type="entry name" value="L domain-like"/>
    <property type="match status" value="1"/>
</dbReference>
<protein>
    <recommendedName>
        <fullName evidence="2">Disease resistance protein RPS4B/Roq1-like leucine-rich repeats domain-containing protein</fullName>
    </recommendedName>
</protein>
<dbReference type="EMBL" id="CM007373">
    <property type="protein sequence ID" value="OIV99589.1"/>
    <property type="molecule type" value="Genomic_DNA"/>
</dbReference>
<organism evidence="3 4">
    <name type="scientific">Lupinus angustifolius</name>
    <name type="common">Narrow-leaved blue lupine</name>
    <dbReference type="NCBI Taxonomy" id="3871"/>
    <lineage>
        <taxon>Eukaryota</taxon>
        <taxon>Viridiplantae</taxon>
        <taxon>Streptophyta</taxon>
        <taxon>Embryophyta</taxon>
        <taxon>Tracheophyta</taxon>
        <taxon>Spermatophyta</taxon>
        <taxon>Magnoliopsida</taxon>
        <taxon>eudicotyledons</taxon>
        <taxon>Gunneridae</taxon>
        <taxon>Pentapetalae</taxon>
        <taxon>rosids</taxon>
        <taxon>fabids</taxon>
        <taxon>Fabales</taxon>
        <taxon>Fabaceae</taxon>
        <taxon>Papilionoideae</taxon>
        <taxon>50 kb inversion clade</taxon>
        <taxon>genistoids sensu lato</taxon>
        <taxon>core genistoids</taxon>
        <taxon>Genisteae</taxon>
        <taxon>Lupinus</taxon>
    </lineage>
</organism>
<dbReference type="AlphaFoldDB" id="A0A4P1R1Z6"/>
<dbReference type="Gene3D" id="3.80.10.10">
    <property type="entry name" value="Ribonuclease Inhibitor"/>
    <property type="match status" value="2"/>
</dbReference>
<reference evidence="3 4" key="1">
    <citation type="journal article" date="2017" name="Plant Biotechnol. J.">
        <title>A comprehensive draft genome sequence for lupin (Lupinus angustifolius), an emerging health food: insights into plant-microbe interactions and legume evolution.</title>
        <authorList>
            <person name="Hane J.K."/>
            <person name="Ming Y."/>
            <person name="Kamphuis L.G."/>
            <person name="Nelson M.N."/>
            <person name="Garg G."/>
            <person name="Atkins C.A."/>
            <person name="Bayer P.E."/>
            <person name="Bravo A."/>
            <person name="Bringans S."/>
            <person name="Cannon S."/>
            <person name="Edwards D."/>
            <person name="Foley R."/>
            <person name="Gao L.L."/>
            <person name="Harrison M.J."/>
            <person name="Huang W."/>
            <person name="Hurgobin B."/>
            <person name="Li S."/>
            <person name="Liu C.W."/>
            <person name="McGrath A."/>
            <person name="Morahan G."/>
            <person name="Murray J."/>
            <person name="Weller J."/>
            <person name="Jian J."/>
            <person name="Singh K.B."/>
        </authorList>
    </citation>
    <scope>NUCLEOTIDE SEQUENCE [LARGE SCALE GENOMIC DNA]</scope>
    <source>
        <strain evidence="4">cv. Tanjil</strain>
        <tissue evidence="3">Whole plant</tissue>
    </source>
</reference>
<dbReference type="Gramene" id="OIV99589">
    <property type="protein sequence ID" value="OIV99589"/>
    <property type="gene ID" value="TanjilG_17399"/>
</dbReference>
<evidence type="ECO:0000259" key="2">
    <source>
        <dbReference type="Pfam" id="PF23286"/>
    </source>
</evidence>
<dbReference type="PANTHER" id="PTHR45752">
    <property type="entry name" value="LEUCINE-RICH REPEAT-CONTAINING"/>
    <property type="match status" value="1"/>
</dbReference>
<dbReference type="Pfam" id="PF23286">
    <property type="entry name" value="LRR_13"/>
    <property type="match status" value="1"/>
</dbReference>
<accession>A0A4P1R1Z6</accession>
<feature type="domain" description="Disease resistance protein RPS4B/Roq1-like leucine-rich repeats" evidence="2">
    <location>
        <begin position="64"/>
        <end position="227"/>
    </location>
</feature>
<keyword evidence="4" id="KW-1185">Reference proteome</keyword>
<dbReference type="Proteomes" id="UP000188354">
    <property type="component" value="Chromosome LG13"/>
</dbReference>
<keyword evidence="1" id="KW-0611">Plant defense</keyword>
<dbReference type="InterPro" id="IPR058546">
    <property type="entry name" value="RPS4B/Roq1-like_LRR"/>
</dbReference>
<sequence length="655" mass="75109">MDVSNCNSITEIPNVSGAKSLRELKLDGCKNLVIVDESVGFLPNLVYFSASGCFQLQSFVPEMYLPSLEYISFNLCRSLEHFPEIAGTMDKKPLKIYLMDTSIEELPDSIGKLTGLEYLEMTSCSRLRCLPSTLFMLPNLVTLKVGGCPRLPKSFRRHEVSNSVRTLHFNGAHVSGEDLPMIIHSFPKLEDLNMSSNCFAYFPACIQDSISLKCLDVSQCRRLEEIPELPSSVQKVNARDCYSLNAETLDMLWSQVRKKINRLEIVMPIGREIPEWFNQEQVGGVPIFKARAKFPVVGVAFAFKRLNGNRTSPHWETVRLQLFIEDELVSRKQNQTFYVEDNHVLLCDLRVMFSDEEWNDLNTRLGHDWKTVQVLCETSMTLIWWGVYAYVGETNMDDIKFTTSQDYHPIVRQSQVPEISEEDKVRNMIESINVPLGFEGFMRELRADEERGLNEYDQSLLANIAKMSKWAIKLREGKSGGLSPGEEDEEEGRSMLEWVAKTTLEGEERRQRKEAAAVSYHVPQYHDDDETTIMERQLYEGGIMMRKRLYDEMVQANMTCGPSYVPQYREDDDGDDEVIIVDGEIYDHLVQDNMIRPSQDHVANVAGPSYVLQYHEHGISPRGSLDIGESSRQRSQDDDDDVIKVQYYIFDFTKQ</sequence>
<evidence type="ECO:0000313" key="3">
    <source>
        <dbReference type="EMBL" id="OIV99589.1"/>
    </source>
</evidence>
<name>A0A4P1R1Z6_LUPAN</name>
<dbReference type="InterPro" id="IPR050715">
    <property type="entry name" value="LRR-SigEffector_domain"/>
</dbReference>
<dbReference type="InterPro" id="IPR032675">
    <property type="entry name" value="LRR_dom_sf"/>
</dbReference>
<evidence type="ECO:0000256" key="1">
    <source>
        <dbReference type="ARBA" id="ARBA00022821"/>
    </source>
</evidence>
<proteinExistence type="predicted"/>
<dbReference type="PANTHER" id="PTHR45752:SF195">
    <property type="entry name" value="LEUCINE-RICH REPEAT (LRR) FAMILY PROTEIN-RELATED"/>
    <property type="match status" value="1"/>
</dbReference>